<name>A0A9D0ZX10_9FIRM</name>
<reference evidence="1" key="2">
    <citation type="journal article" date="2021" name="PeerJ">
        <title>Extensive microbial diversity within the chicken gut microbiome revealed by metagenomics and culture.</title>
        <authorList>
            <person name="Gilroy R."/>
            <person name="Ravi A."/>
            <person name="Getino M."/>
            <person name="Pursley I."/>
            <person name="Horton D.L."/>
            <person name="Alikhan N.F."/>
            <person name="Baker D."/>
            <person name="Gharbi K."/>
            <person name="Hall N."/>
            <person name="Watson M."/>
            <person name="Adriaenssens E.M."/>
            <person name="Foster-Nyarko E."/>
            <person name="Jarju S."/>
            <person name="Secka A."/>
            <person name="Antonio M."/>
            <person name="Oren A."/>
            <person name="Chaudhuri R.R."/>
            <person name="La Ragione R."/>
            <person name="Hildebrand F."/>
            <person name="Pallen M.J."/>
        </authorList>
    </citation>
    <scope>NUCLEOTIDE SEQUENCE</scope>
    <source>
        <strain evidence="1">ChiSjej3B21-11622</strain>
    </source>
</reference>
<gene>
    <name evidence="1" type="ORF">IAB26_06870</name>
</gene>
<protein>
    <submittedName>
        <fullName evidence="1">Uncharacterized protein</fullName>
    </submittedName>
</protein>
<dbReference type="Proteomes" id="UP000886886">
    <property type="component" value="Unassembled WGS sequence"/>
</dbReference>
<comment type="caution">
    <text evidence="1">The sequence shown here is derived from an EMBL/GenBank/DDBJ whole genome shotgun (WGS) entry which is preliminary data.</text>
</comment>
<reference evidence="1" key="1">
    <citation type="submission" date="2020-10" db="EMBL/GenBank/DDBJ databases">
        <authorList>
            <person name="Gilroy R."/>
        </authorList>
    </citation>
    <scope>NUCLEOTIDE SEQUENCE</scope>
    <source>
        <strain evidence="1">ChiSjej3B21-11622</strain>
    </source>
</reference>
<sequence>MYRNKKLFVMLLIVLALLAGVLVYAAVTGGDQEDMRGTLVKIHCPVRMRSRA</sequence>
<proteinExistence type="predicted"/>
<evidence type="ECO:0000313" key="2">
    <source>
        <dbReference type="Proteomes" id="UP000886886"/>
    </source>
</evidence>
<evidence type="ECO:0000313" key="1">
    <source>
        <dbReference type="EMBL" id="HIQ96268.1"/>
    </source>
</evidence>
<dbReference type="AlphaFoldDB" id="A0A9D0ZX10"/>
<organism evidence="1 2">
    <name type="scientific">Candidatus Limivivens merdigallinarum</name>
    <dbReference type="NCBI Taxonomy" id="2840859"/>
    <lineage>
        <taxon>Bacteria</taxon>
        <taxon>Bacillati</taxon>
        <taxon>Bacillota</taxon>
        <taxon>Clostridia</taxon>
        <taxon>Lachnospirales</taxon>
        <taxon>Lachnospiraceae</taxon>
        <taxon>Lachnospiraceae incertae sedis</taxon>
        <taxon>Candidatus Limivivens</taxon>
    </lineage>
</organism>
<dbReference type="EMBL" id="DVFT01000099">
    <property type="protein sequence ID" value="HIQ96268.1"/>
    <property type="molecule type" value="Genomic_DNA"/>
</dbReference>
<accession>A0A9D0ZX10</accession>